<dbReference type="InterPro" id="IPR016192">
    <property type="entry name" value="APOBEC/CMP_deaminase_Zn-bd"/>
</dbReference>
<accession>A0A135L5W0</accession>
<feature type="binding site" evidence="17">
    <location>
        <position position="222"/>
    </location>
    <ligand>
        <name>NADP(+)</name>
        <dbReference type="ChEBI" id="CHEBI:58349"/>
    </ligand>
</feature>
<feature type="binding site" evidence="17">
    <location>
        <position position="154"/>
    </location>
    <ligand>
        <name>NADP(+)</name>
        <dbReference type="ChEBI" id="CHEBI:58349"/>
    </ligand>
</feature>
<keyword evidence="21" id="KW-1185">Reference proteome</keyword>
<comment type="similarity">
    <text evidence="4 15">In the N-terminal section; belongs to the cytidine and deoxycytidylate deaminase family.</text>
</comment>
<evidence type="ECO:0000256" key="12">
    <source>
        <dbReference type="ARBA" id="ARBA00023268"/>
    </source>
</evidence>
<feature type="binding site" evidence="17">
    <location>
        <position position="204"/>
    </location>
    <ligand>
        <name>substrate</name>
    </ligand>
</feature>
<feature type="binding site" evidence="17">
    <location>
        <position position="200"/>
    </location>
    <ligand>
        <name>NADP(+)</name>
        <dbReference type="ChEBI" id="CHEBI:58349"/>
    </ligand>
</feature>
<evidence type="ECO:0000256" key="2">
    <source>
        <dbReference type="ARBA" id="ARBA00004882"/>
    </source>
</evidence>
<dbReference type="SUPFAM" id="SSF53927">
    <property type="entry name" value="Cytidine deaminase-like"/>
    <property type="match status" value="1"/>
</dbReference>
<evidence type="ECO:0000256" key="1">
    <source>
        <dbReference type="ARBA" id="ARBA00002151"/>
    </source>
</evidence>
<dbReference type="InterPro" id="IPR011549">
    <property type="entry name" value="RibD_C"/>
</dbReference>
<dbReference type="EMBL" id="LSKU01000001">
    <property type="protein sequence ID" value="KXG44351.1"/>
    <property type="molecule type" value="Genomic_DNA"/>
</dbReference>
<feature type="binding site" evidence="17">
    <location>
        <position position="168"/>
    </location>
    <ligand>
        <name>substrate</name>
    </ligand>
</feature>
<dbReference type="PROSITE" id="PS00903">
    <property type="entry name" value="CYT_DCMP_DEAMINASES_1"/>
    <property type="match status" value="1"/>
</dbReference>
<keyword evidence="10 15" id="KW-0521">NADP</keyword>
<evidence type="ECO:0000259" key="19">
    <source>
        <dbReference type="PROSITE" id="PS51747"/>
    </source>
</evidence>
<dbReference type="EC" id="1.1.1.193" evidence="15"/>
<keyword evidence="11 15" id="KW-0560">Oxidoreductase</keyword>
<evidence type="ECO:0000256" key="10">
    <source>
        <dbReference type="ARBA" id="ARBA00022857"/>
    </source>
</evidence>
<comment type="caution">
    <text evidence="20">The sequence shown here is derived from an EMBL/GenBank/DDBJ whole genome shotgun (WGS) entry which is preliminary data.</text>
</comment>
<evidence type="ECO:0000256" key="6">
    <source>
        <dbReference type="ARBA" id="ARBA00022619"/>
    </source>
</evidence>
<evidence type="ECO:0000256" key="3">
    <source>
        <dbReference type="ARBA" id="ARBA00004910"/>
    </source>
</evidence>
<dbReference type="OrthoDB" id="9800865at2"/>
<dbReference type="SUPFAM" id="SSF53597">
    <property type="entry name" value="Dihydrofolate reductase-like"/>
    <property type="match status" value="1"/>
</dbReference>
<evidence type="ECO:0000256" key="17">
    <source>
        <dbReference type="PIRSR" id="PIRSR006769-2"/>
    </source>
</evidence>
<dbReference type="PANTHER" id="PTHR38011:SF7">
    <property type="entry name" value="2,5-DIAMINO-6-RIBOSYLAMINO-4(3H)-PYRIMIDINONE 5'-PHOSPHATE REDUCTASE"/>
    <property type="match status" value="1"/>
</dbReference>
<dbReference type="NCBIfam" id="TIGR00326">
    <property type="entry name" value="eubact_ribD"/>
    <property type="match status" value="1"/>
</dbReference>
<feature type="binding site" evidence="18">
    <location>
        <position position="50"/>
    </location>
    <ligand>
        <name>Zn(2+)</name>
        <dbReference type="ChEBI" id="CHEBI:29105"/>
        <note>catalytic</note>
    </ligand>
</feature>
<organism evidence="20 21">
    <name type="scientific">Tepidibacillus decaturensis</name>
    <dbReference type="NCBI Taxonomy" id="1413211"/>
    <lineage>
        <taxon>Bacteria</taxon>
        <taxon>Bacillati</taxon>
        <taxon>Bacillota</taxon>
        <taxon>Bacilli</taxon>
        <taxon>Bacillales</taxon>
        <taxon>Bacillaceae</taxon>
        <taxon>Tepidibacillus</taxon>
    </lineage>
</organism>
<sequence length="376" mass="40846">MNDRDYMKIALDLAKGTKGQTSPNPVVGAVIVNQGRIVGMGAHLKAGQPHAEVHALNMAGSLAKNSTLYVTLEPCSHFGRTPPCAERIVAEQVKRVVVATLDPNPLVSGMGIDLLEKAGIEVTVGVLEQEAKQLNESFNKYITTRMPFVTVKTAMTLDGKIATYTGSSKWITGEKSREYVHQLRHEHDAIMVGIGTILKDNPSLTVRTEVEGLNPIRIVVDSKLRIPLDAKVVIDGKAPTWIFTTNHVSEQKINELTKMGIQVIVTKGEESVPLQEVLQYLGKNHVTSVFVEGGSTLTGSLFDHGLIDKYIGFIAPKLVGGFQSLTSIGGEGKTMMTQAVPLTNISIQQFEDDFCIMGYPIFSSSEGGKVNVYRID</sequence>
<dbReference type="Gene3D" id="3.40.140.10">
    <property type="entry name" value="Cytidine Deaminase, domain 2"/>
    <property type="match status" value="1"/>
</dbReference>
<reference evidence="20 21" key="1">
    <citation type="submission" date="2016-02" db="EMBL/GenBank/DDBJ databases">
        <title>Draft Genome for Tepidibacillus decaturensis nov. sp. Strain Z9, an Anaerobic, Moderately Thermophilic and Heterotrophic Bacterium from Deep Subsurface of the Illinois Basin, USA.</title>
        <authorList>
            <person name="Dong Y."/>
            <person name="Chang J.Y."/>
            <person name="Sanford R."/>
            <person name="Fouke B.W."/>
        </authorList>
    </citation>
    <scope>NUCLEOTIDE SEQUENCE [LARGE SCALE GENOMIC DNA]</scope>
    <source>
        <strain evidence="20 21">Z9</strain>
    </source>
</reference>
<comment type="function">
    <text evidence="1 15">Converts 2,5-diamino-6-(ribosylamino)-4(3h)-pyrimidinone 5'-phosphate into 5-amino-6-(ribosylamino)-2,4(1h,3h)-pyrimidinedione 5'-phosphate.</text>
</comment>
<dbReference type="GO" id="GO:0008703">
    <property type="term" value="F:5-amino-6-(5-phosphoribosylamino)uracil reductase activity"/>
    <property type="evidence" value="ECO:0007669"/>
    <property type="project" value="UniProtKB-EC"/>
</dbReference>
<dbReference type="Pfam" id="PF01872">
    <property type="entry name" value="RibD_C"/>
    <property type="match status" value="1"/>
</dbReference>
<dbReference type="InterPro" id="IPR002125">
    <property type="entry name" value="CMP_dCMP_dom"/>
</dbReference>
<evidence type="ECO:0000256" key="18">
    <source>
        <dbReference type="PIRSR" id="PIRSR006769-3"/>
    </source>
</evidence>
<dbReference type="GO" id="GO:0008835">
    <property type="term" value="F:diaminohydroxyphosphoribosylaminopyrimidine deaminase activity"/>
    <property type="evidence" value="ECO:0007669"/>
    <property type="project" value="UniProtKB-EC"/>
</dbReference>
<feature type="binding site" evidence="17">
    <location>
        <position position="170"/>
    </location>
    <ligand>
        <name>NADP(+)</name>
        <dbReference type="ChEBI" id="CHEBI:58349"/>
    </ligand>
</feature>
<evidence type="ECO:0000256" key="13">
    <source>
        <dbReference type="ARBA" id="ARBA00049861"/>
    </source>
</evidence>
<name>A0A135L5W0_9BACI</name>
<comment type="pathway">
    <text evidence="2 15">Cofactor biosynthesis; riboflavin biosynthesis; 5-amino-6-(D-ribitylamino)uracil from GTP: step 2/4.</text>
</comment>
<dbReference type="FunFam" id="3.40.140.10:FF:000025">
    <property type="entry name" value="Riboflavin biosynthesis protein RibD"/>
    <property type="match status" value="1"/>
</dbReference>
<dbReference type="GO" id="GO:0009231">
    <property type="term" value="P:riboflavin biosynthetic process"/>
    <property type="evidence" value="ECO:0007669"/>
    <property type="project" value="UniProtKB-UniPathway"/>
</dbReference>
<dbReference type="GO" id="GO:0050661">
    <property type="term" value="F:NADP binding"/>
    <property type="evidence" value="ECO:0007669"/>
    <property type="project" value="InterPro"/>
</dbReference>
<dbReference type="NCBIfam" id="TIGR00227">
    <property type="entry name" value="ribD_Cterm"/>
    <property type="match status" value="1"/>
</dbReference>
<comment type="similarity">
    <text evidence="5 15">In the C-terminal section; belongs to the HTP reductase family.</text>
</comment>
<dbReference type="UniPathway" id="UPA00275">
    <property type="reaction ID" value="UER00401"/>
</dbReference>
<feature type="domain" description="CMP/dCMP-type deaminase" evidence="19">
    <location>
        <begin position="1"/>
        <end position="123"/>
    </location>
</feature>
<comment type="pathway">
    <text evidence="3 15">Cofactor biosynthesis; riboflavin biosynthesis; 5-amino-6-(D-ribitylamino)uracil from GTP: step 3/4.</text>
</comment>
<dbReference type="InterPro" id="IPR050765">
    <property type="entry name" value="Riboflavin_Biosynth_HTPR"/>
</dbReference>
<feature type="binding site" evidence="18">
    <location>
        <position position="84"/>
    </location>
    <ligand>
        <name>Zn(2+)</name>
        <dbReference type="ChEBI" id="CHEBI:29105"/>
        <note>catalytic</note>
    </ligand>
</feature>
<feature type="binding site" evidence="17">
    <location>
        <position position="207"/>
    </location>
    <ligand>
        <name>substrate</name>
    </ligand>
</feature>
<evidence type="ECO:0000256" key="9">
    <source>
        <dbReference type="ARBA" id="ARBA00022833"/>
    </source>
</evidence>
<comment type="cofactor">
    <cofactor evidence="15 18">
        <name>Zn(2+)</name>
        <dbReference type="ChEBI" id="CHEBI:29105"/>
    </cofactor>
    <text evidence="15 18">Binds 1 zinc ion.</text>
</comment>
<evidence type="ECO:0000256" key="16">
    <source>
        <dbReference type="PIRSR" id="PIRSR006769-1"/>
    </source>
</evidence>
<dbReference type="InterPro" id="IPR004794">
    <property type="entry name" value="Eubact_RibD"/>
</dbReference>
<evidence type="ECO:0000256" key="7">
    <source>
        <dbReference type="ARBA" id="ARBA00022723"/>
    </source>
</evidence>
<keyword evidence="9 15" id="KW-0862">Zinc</keyword>
<dbReference type="PIRSF" id="PIRSF006769">
    <property type="entry name" value="RibD"/>
    <property type="match status" value="1"/>
</dbReference>
<comment type="catalytic activity">
    <reaction evidence="14 15">
        <text>2,5-diamino-6-hydroxy-4-(5-phosphoribosylamino)-pyrimidine + H2O + H(+) = 5-amino-6-(5-phospho-D-ribosylamino)uracil + NH4(+)</text>
        <dbReference type="Rhea" id="RHEA:21868"/>
        <dbReference type="ChEBI" id="CHEBI:15377"/>
        <dbReference type="ChEBI" id="CHEBI:15378"/>
        <dbReference type="ChEBI" id="CHEBI:28938"/>
        <dbReference type="ChEBI" id="CHEBI:58453"/>
        <dbReference type="ChEBI" id="CHEBI:58614"/>
        <dbReference type="EC" id="3.5.4.26"/>
    </reaction>
</comment>
<proteinExistence type="inferred from homology"/>
<protein>
    <recommendedName>
        <fullName evidence="15">Riboflavin biosynthesis protein RibD</fullName>
    </recommendedName>
    <domain>
        <recommendedName>
            <fullName evidence="15">Diaminohydroxyphosphoribosylaminopyrimidine deaminase</fullName>
            <shortName evidence="15">DRAP deaminase</shortName>
            <ecNumber evidence="15">3.5.4.26</ecNumber>
        </recommendedName>
        <alternativeName>
            <fullName evidence="15">Riboflavin-specific deaminase</fullName>
        </alternativeName>
    </domain>
    <domain>
        <recommendedName>
            <fullName evidence="15">5-amino-6-(5-phosphoribosylamino)uracil reductase</fullName>
            <ecNumber evidence="15">1.1.1.193</ecNumber>
        </recommendedName>
        <alternativeName>
            <fullName evidence="15">HTP reductase</fullName>
        </alternativeName>
    </domain>
</protein>
<dbReference type="Pfam" id="PF00383">
    <property type="entry name" value="dCMP_cyt_deam_1"/>
    <property type="match status" value="1"/>
</dbReference>
<keyword evidence="7 15" id="KW-0479">Metal-binding</keyword>
<keyword evidence="12" id="KW-0511">Multifunctional enzyme</keyword>
<evidence type="ECO:0000313" key="21">
    <source>
        <dbReference type="Proteomes" id="UP000070352"/>
    </source>
</evidence>
<gene>
    <name evidence="20" type="ORF">U473_10280</name>
</gene>
<dbReference type="RefSeq" id="WP_068725987.1">
    <property type="nucleotide sequence ID" value="NZ_LSKU01000001.1"/>
</dbReference>
<dbReference type="Proteomes" id="UP000070352">
    <property type="component" value="Unassembled WGS sequence"/>
</dbReference>
<dbReference type="PANTHER" id="PTHR38011">
    <property type="entry name" value="DIHYDROFOLATE REDUCTASE FAMILY PROTEIN (AFU_ORTHOLOGUE AFUA_8G06820)"/>
    <property type="match status" value="1"/>
</dbReference>
<dbReference type="AlphaFoldDB" id="A0A135L5W0"/>
<dbReference type="Gene3D" id="3.40.430.10">
    <property type="entry name" value="Dihydrofolate Reductase, subunit A"/>
    <property type="match status" value="1"/>
</dbReference>
<dbReference type="CDD" id="cd01284">
    <property type="entry name" value="Riboflavin_deaminase-reductase"/>
    <property type="match status" value="1"/>
</dbReference>
<evidence type="ECO:0000256" key="15">
    <source>
        <dbReference type="PIRNR" id="PIRNR006769"/>
    </source>
</evidence>
<dbReference type="InterPro" id="IPR016193">
    <property type="entry name" value="Cytidine_deaminase-like"/>
</dbReference>
<dbReference type="InterPro" id="IPR024072">
    <property type="entry name" value="DHFR-like_dom_sf"/>
</dbReference>
<feature type="binding site" evidence="17">
    <location>
        <position position="196"/>
    </location>
    <ligand>
        <name>NADP(+)</name>
        <dbReference type="ChEBI" id="CHEBI:58349"/>
    </ligand>
</feature>
<dbReference type="GO" id="GO:0008270">
    <property type="term" value="F:zinc ion binding"/>
    <property type="evidence" value="ECO:0007669"/>
    <property type="project" value="InterPro"/>
</dbReference>
<dbReference type="InterPro" id="IPR002734">
    <property type="entry name" value="RibDG_C"/>
</dbReference>
<keyword evidence="8 15" id="KW-0378">Hydrolase</keyword>
<evidence type="ECO:0000313" key="20">
    <source>
        <dbReference type="EMBL" id="KXG44351.1"/>
    </source>
</evidence>
<evidence type="ECO:0000256" key="11">
    <source>
        <dbReference type="ARBA" id="ARBA00023002"/>
    </source>
</evidence>
<evidence type="ECO:0000256" key="8">
    <source>
        <dbReference type="ARBA" id="ARBA00022801"/>
    </source>
</evidence>
<evidence type="ECO:0000256" key="4">
    <source>
        <dbReference type="ARBA" id="ARBA00005259"/>
    </source>
</evidence>
<keyword evidence="6 15" id="KW-0686">Riboflavin biosynthesis</keyword>
<feature type="binding site" evidence="18">
    <location>
        <position position="75"/>
    </location>
    <ligand>
        <name>Zn(2+)</name>
        <dbReference type="ChEBI" id="CHEBI:29105"/>
        <note>catalytic</note>
    </ligand>
</feature>
<evidence type="ECO:0000256" key="14">
    <source>
        <dbReference type="ARBA" id="ARBA00049886"/>
    </source>
</evidence>
<feature type="active site" description="Proton donor" evidence="16">
    <location>
        <position position="52"/>
    </location>
</feature>
<dbReference type="EC" id="3.5.4.26" evidence="15"/>
<evidence type="ECO:0000256" key="5">
    <source>
        <dbReference type="ARBA" id="ARBA00007417"/>
    </source>
</evidence>
<feature type="binding site" evidence="17">
    <location>
        <position position="184"/>
    </location>
    <ligand>
        <name>substrate</name>
    </ligand>
</feature>
<dbReference type="STRING" id="1413211.U473_10280"/>
<dbReference type="PROSITE" id="PS51747">
    <property type="entry name" value="CYT_DCMP_DEAMINASES_2"/>
    <property type="match status" value="1"/>
</dbReference>
<feature type="binding site" evidence="17">
    <location>
        <begin position="294"/>
        <end position="300"/>
    </location>
    <ligand>
        <name>NADP(+)</name>
        <dbReference type="ChEBI" id="CHEBI:58349"/>
    </ligand>
</feature>
<comment type="catalytic activity">
    <reaction evidence="13 15">
        <text>5-amino-6-(5-phospho-D-ribitylamino)uracil + NADP(+) = 5-amino-6-(5-phospho-D-ribosylamino)uracil + NADPH + H(+)</text>
        <dbReference type="Rhea" id="RHEA:17845"/>
        <dbReference type="ChEBI" id="CHEBI:15378"/>
        <dbReference type="ChEBI" id="CHEBI:57783"/>
        <dbReference type="ChEBI" id="CHEBI:58349"/>
        <dbReference type="ChEBI" id="CHEBI:58421"/>
        <dbReference type="ChEBI" id="CHEBI:58453"/>
        <dbReference type="EC" id="1.1.1.193"/>
    </reaction>
</comment>
<feature type="binding site" evidence="17">
    <location>
        <position position="292"/>
    </location>
    <ligand>
        <name>substrate</name>
    </ligand>
</feature>